<dbReference type="AlphaFoldDB" id="A0A1U9JY65"/>
<proteinExistence type="predicted"/>
<evidence type="ECO:0000313" key="1">
    <source>
        <dbReference type="EMBL" id="AQS50727.1"/>
    </source>
</evidence>
<sequence>MSSTANWSYTNVATIRPRKGENEWGGVEYGPEYEIACTWAAKSEQVRDANGAEFVCRHQIYTEDRRPRFLDLISFDGSNGWEQIRSVTQWDMSFFDEEPDVLLVTG</sequence>
<dbReference type="Proteomes" id="UP000189369">
    <property type="component" value="Chromosome"/>
</dbReference>
<dbReference type="OrthoDB" id="6434044at2"/>
<gene>
    <name evidence="1" type="ORF">PAEH1_02665</name>
</gene>
<dbReference type="STRING" id="643674.PAEH1_02665"/>
<organism evidence="1 2">
    <name type="scientific">Paenalcaligenes hominis</name>
    <dbReference type="NCBI Taxonomy" id="643674"/>
    <lineage>
        <taxon>Bacteria</taxon>
        <taxon>Pseudomonadati</taxon>
        <taxon>Pseudomonadota</taxon>
        <taxon>Betaproteobacteria</taxon>
        <taxon>Burkholderiales</taxon>
        <taxon>Alcaligenaceae</taxon>
        <taxon>Paenalcaligenes</taxon>
    </lineage>
</organism>
<dbReference type="KEGG" id="phn:PAEH1_02665"/>
<reference evidence="1 2" key="1">
    <citation type="submission" date="2017-01" db="EMBL/GenBank/DDBJ databases">
        <title>Complete Genome Sequence of Paenalcaligenes hominis, Isolated from a paraplegic Patient with neurogenic bladder.</title>
        <authorList>
            <person name="Mukhopadhyay R."/>
            <person name="Joaquin J."/>
            <person name="Hogue R."/>
            <person name="Kilaru A."/>
            <person name="Jospin G."/>
            <person name="Mars K."/>
            <person name="Eisen J.A."/>
            <person name="Chaturvedi V."/>
        </authorList>
    </citation>
    <scope>NUCLEOTIDE SEQUENCE [LARGE SCALE GENOMIC DNA]</scope>
    <source>
        <strain evidence="1 2">15S00501</strain>
    </source>
</reference>
<dbReference type="EMBL" id="CP019697">
    <property type="protein sequence ID" value="AQS50727.1"/>
    <property type="molecule type" value="Genomic_DNA"/>
</dbReference>
<evidence type="ECO:0000313" key="2">
    <source>
        <dbReference type="Proteomes" id="UP000189369"/>
    </source>
</evidence>
<name>A0A1U9JY65_9BURK</name>
<accession>A0A1U9JY65</accession>
<protein>
    <submittedName>
        <fullName evidence="1">Uncharacterized protein</fullName>
    </submittedName>
</protein>